<evidence type="ECO:0000313" key="2">
    <source>
        <dbReference type="EMBL" id="KAF7942922.1"/>
    </source>
</evidence>
<sequence length="156" mass="17756">MSRQKRRAIYGVFCFGTLRVLAKNTSFKAFFIPSYKTYGVLGEHGDPFWVGMIAIITVYAETFALVIVSCIPALSTFYIGTFTKSRFYLTLKYGILYRLRRSEASNFEAARMLSISECPNANQKSHLKLPHTQHYGTKSLDKSVNHPDLAFKSYDV</sequence>
<evidence type="ECO:0000256" key="1">
    <source>
        <dbReference type="SAM" id="Phobius"/>
    </source>
</evidence>
<evidence type="ECO:0000313" key="3">
    <source>
        <dbReference type="Proteomes" id="UP000710849"/>
    </source>
</evidence>
<accession>A0A9P5LUM0</accession>
<keyword evidence="1" id="KW-1133">Transmembrane helix</keyword>
<gene>
    <name evidence="2" type="ORF">EAE97_006376</name>
</gene>
<comment type="caution">
    <text evidence="2">The sequence shown here is derived from an EMBL/GenBank/DDBJ whole genome shotgun (WGS) entry which is preliminary data.</text>
</comment>
<keyword evidence="3" id="KW-1185">Reference proteome</keyword>
<keyword evidence="1" id="KW-0472">Membrane</keyword>
<dbReference type="GeneID" id="62149965"/>
<reference evidence="2 3" key="1">
    <citation type="journal article" date="2020" name="Genome Biol. Evol.">
        <title>Comparative genomics of Sclerotiniaceae.</title>
        <authorList>
            <person name="Valero Jimenez C.A."/>
            <person name="Steentjes M."/>
            <person name="Scholten O.E."/>
            <person name="Van Kan J.A.L."/>
        </authorList>
    </citation>
    <scope>NUCLEOTIDE SEQUENCE [LARGE SCALE GENOMIC DNA]</scope>
    <source>
        <strain evidence="2 3">MUCL 94</strain>
    </source>
</reference>
<keyword evidence="1" id="KW-0812">Transmembrane</keyword>
<dbReference type="EMBL" id="RCSW01000011">
    <property type="protein sequence ID" value="KAF7942922.1"/>
    <property type="molecule type" value="Genomic_DNA"/>
</dbReference>
<proteinExistence type="predicted"/>
<feature type="transmembrane region" description="Helical" evidence="1">
    <location>
        <begin position="48"/>
        <end position="79"/>
    </location>
</feature>
<name>A0A9P5LUM0_9HELO</name>
<dbReference type="Proteomes" id="UP000710849">
    <property type="component" value="Unassembled WGS sequence"/>
</dbReference>
<dbReference type="RefSeq" id="XP_038732596.1">
    <property type="nucleotide sequence ID" value="XM_038876889.1"/>
</dbReference>
<organism evidence="2 3">
    <name type="scientific">Botrytis byssoidea</name>
    <dbReference type="NCBI Taxonomy" id="139641"/>
    <lineage>
        <taxon>Eukaryota</taxon>
        <taxon>Fungi</taxon>
        <taxon>Dikarya</taxon>
        <taxon>Ascomycota</taxon>
        <taxon>Pezizomycotina</taxon>
        <taxon>Leotiomycetes</taxon>
        <taxon>Helotiales</taxon>
        <taxon>Sclerotiniaceae</taxon>
        <taxon>Botrytis</taxon>
    </lineage>
</organism>
<protein>
    <submittedName>
        <fullName evidence="2">Uncharacterized protein</fullName>
    </submittedName>
</protein>
<dbReference type="AlphaFoldDB" id="A0A9P5LUM0"/>